<protein>
    <submittedName>
        <fullName evidence="1">Uncharacterized protein</fullName>
    </submittedName>
</protein>
<keyword evidence="2" id="KW-1185">Reference proteome</keyword>
<name>A0AAF0QZY0_SOLVR</name>
<organism evidence="1 2">
    <name type="scientific">Solanum verrucosum</name>
    <dbReference type="NCBI Taxonomy" id="315347"/>
    <lineage>
        <taxon>Eukaryota</taxon>
        <taxon>Viridiplantae</taxon>
        <taxon>Streptophyta</taxon>
        <taxon>Embryophyta</taxon>
        <taxon>Tracheophyta</taxon>
        <taxon>Spermatophyta</taxon>
        <taxon>Magnoliopsida</taxon>
        <taxon>eudicotyledons</taxon>
        <taxon>Gunneridae</taxon>
        <taxon>Pentapetalae</taxon>
        <taxon>asterids</taxon>
        <taxon>lamiids</taxon>
        <taxon>Solanales</taxon>
        <taxon>Solanaceae</taxon>
        <taxon>Solanoideae</taxon>
        <taxon>Solaneae</taxon>
        <taxon>Solanum</taxon>
    </lineage>
</organism>
<dbReference type="Proteomes" id="UP001234989">
    <property type="component" value="Chromosome 6"/>
</dbReference>
<accession>A0AAF0QZY0</accession>
<proteinExistence type="predicted"/>
<gene>
    <name evidence="1" type="ORF">MTR67_025528</name>
</gene>
<feature type="non-terminal residue" evidence="1">
    <location>
        <position position="1"/>
    </location>
</feature>
<evidence type="ECO:0000313" key="1">
    <source>
        <dbReference type="EMBL" id="WMV32143.1"/>
    </source>
</evidence>
<dbReference type="EMBL" id="CP133617">
    <property type="protein sequence ID" value="WMV32143.1"/>
    <property type="molecule type" value="Genomic_DNA"/>
</dbReference>
<evidence type="ECO:0000313" key="2">
    <source>
        <dbReference type="Proteomes" id="UP001234989"/>
    </source>
</evidence>
<reference evidence="1" key="1">
    <citation type="submission" date="2023-08" db="EMBL/GenBank/DDBJ databases">
        <title>A de novo genome assembly of Solanum verrucosum Schlechtendal, a Mexican diploid species geographically isolated from the other diploid A-genome species in potato relatives.</title>
        <authorList>
            <person name="Hosaka K."/>
        </authorList>
    </citation>
    <scope>NUCLEOTIDE SEQUENCE</scope>
    <source>
        <tissue evidence="1">Young leaves</tissue>
    </source>
</reference>
<dbReference type="AlphaFoldDB" id="A0AAF0QZY0"/>
<sequence length="72" mass="8150">PTKSSSPQNVTRVQQALYAPHLLHARANSRNQQLLQPCSATTAHFDIFHPDFRGFWLNFHTTTAFPYLGGKI</sequence>